<accession>A0ABU6WHM0</accession>
<evidence type="ECO:0000313" key="3">
    <source>
        <dbReference type="EMBL" id="MED6184615.1"/>
    </source>
</evidence>
<gene>
    <name evidence="3" type="ORF">PIB30_049126</name>
</gene>
<evidence type="ECO:0000256" key="1">
    <source>
        <dbReference type="SAM" id="Coils"/>
    </source>
</evidence>
<evidence type="ECO:0000256" key="2">
    <source>
        <dbReference type="SAM" id="MobiDB-lite"/>
    </source>
</evidence>
<feature type="compositionally biased region" description="Acidic residues" evidence="2">
    <location>
        <begin position="199"/>
        <end position="214"/>
    </location>
</feature>
<protein>
    <submittedName>
        <fullName evidence="3">Uncharacterized protein</fullName>
    </submittedName>
</protein>
<organism evidence="3 4">
    <name type="scientific">Stylosanthes scabra</name>
    <dbReference type="NCBI Taxonomy" id="79078"/>
    <lineage>
        <taxon>Eukaryota</taxon>
        <taxon>Viridiplantae</taxon>
        <taxon>Streptophyta</taxon>
        <taxon>Embryophyta</taxon>
        <taxon>Tracheophyta</taxon>
        <taxon>Spermatophyta</taxon>
        <taxon>Magnoliopsida</taxon>
        <taxon>eudicotyledons</taxon>
        <taxon>Gunneridae</taxon>
        <taxon>Pentapetalae</taxon>
        <taxon>rosids</taxon>
        <taxon>fabids</taxon>
        <taxon>Fabales</taxon>
        <taxon>Fabaceae</taxon>
        <taxon>Papilionoideae</taxon>
        <taxon>50 kb inversion clade</taxon>
        <taxon>dalbergioids sensu lato</taxon>
        <taxon>Dalbergieae</taxon>
        <taxon>Pterocarpus clade</taxon>
        <taxon>Stylosanthes</taxon>
    </lineage>
</organism>
<feature type="coiled-coil region" evidence="1">
    <location>
        <begin position="99"/>
        <end position="144"/>
    </location>
</feature>
<feature type="region of interest" description="Disordered" evidence="2">
    <location>
        <begin position="182"/>
        <end position="214"/>
    </location>
</feature>
<sequence>MTEGSSNPCYLSSNSTTKQIDEQLEEKYIADLEALTQEALDEHGGEDGDGTTNPIDPNEVWRRTIGEPNSKNCIYGKGSFFLRATLAATMSPTTFQPFSEEVENQLREKIRELTQNLDERGRSLEEAEERTRVLLARLEASQTSQSAQDLEAIAVARDQVKRDQERIHKMVEDIAIYYQHDRASGSGSLPVPVPQTLQDEGDAHEDDAEDYHAP</sequence>
<comment type="caution">
    <text evidence="3">The sequence shown here is derived from an EMBL/GenBank/DDBJ whole genome shotgun (WGS) entry which is preliminary data.</text>
</comment>
<keyword evidence="1" id="KW-0175">Coiled coil</keyword>
<evidence type="ECO:0000313" key="4">
    <source>
        <dbReference type="Proteomes" id="UP001341840"/>
    </source>
</evidence>
<name>A0ABU6WHM0_9FABA</name>
<dbReference type="EMBL" id="JASCZI010181570">
    <property type="protein sequence ID" value="MED6184615.1"/>
    <property type="molecule type" value="Genomic_DNA"/>
</dbReference>
<feature type="region of interest" description="Disordered" evidence="2">
    <location>
        <begin position="32"/>
        <end position="60"/>
    </location>
</feature>
<proteinExistence type="predicted"/>
<reference evidence="3 4" key="1">
    <citation type="journal article" date="2023" name="Plants (Basel)">
        <title>Bridging the Gap: Combining Genomics and Transcriptomics Approaches to Understand Stylosanthes scabra, an Orphan Legume from the Brazilian Caatinga.</title>
        <authorList>
            <person name="Ferreira-Neto J.R.C."/>
            <person name="da Silva M.D."/>
            <person name="Binneck E."/>
            <person name="de Melo N.F."/>
            <person name="da Silva R.H."/>
            <person name="de Melo A.L.T.M."/>
            <person name="Pandolfi V."/>
            <person name="Bustamante F.O."/>
            <person name="Brasileiro-Vidal A.C."/>
            <person name="Benko-Iseppon A.M."/>
        </authorList>
    </citation>
    <scope>NUCLEOTIDE SEQUENCE [LARGE SCALE GENOMIC DNA]</scope>
    <source>
        <tissue evidence="3">Leaves</tissue>
    </source>
</reference>
<keyword evidence="4" id="KW-1185">Reference proteome</keyword>
<dbReference type="Proteomes" id="UP001341840">
    <property type="component" value="Unassembled WGS sequence"/>
</dbReference>